<name>A0A0K0Y5A5_9RHOB</name>
<gene>
    <name evidence="9 10" type="primary">cobB</name>
    <name evidence="10" type="ORF">OSB_16190</name>
</gene>
<dbReference type="EMBL" id="CP012160">
    <property type="protein sequence ID" value="AKS46168.1"/>
    <property type="molecule type" value="Genomic_DNA"/>
</dbReference>
<dbReference type="Pfam" id="PF07685">
    <property type="entry name" value="GATase_3"/>
    <property type="match status" value="1"/>
</dbReference>
<protein>
    <recommendedName>
        <fullName evidence="9">Hydrogenobyrinate a,c-diamide synthase</fullName>
        <ecNumber evidence="9">6.3.5.9</ecNumber>
    </recommendedName>
    <alternativeName>
        <fullName evidence="9">Hydrogenobyrinic acid a,c-diamide synthase</fullName>
    </alternativeName>
</protein>
<evidence type="ECO:0000256" key="1">
    <source>
        <dbReference type="ARBA" id="ARBA00001946"/>
    </source>
</evidence>
<comment type="miscellaneous">
    <text evidence="9">The a and c carboxylates of hydrogenobyrinate are activated for nucleophilic attack via formation of a phosphorylated intermediate by ATP. CobB catalyzes first the amidation of the c-carboxylate, and then that of the a-carboxylate.</text>
</comment>
<dbReference type="SUPFAM" id="SSF52540">
    <property type="entry name" value="P-loop containing nucleoside triphosphate hydrolases"/>
    <property type="match status" value="1"/>
</dbReference>
<dbReference type="PATRIC" id="fig|1458307.3.peg.1633"/>
<comment type="pathway">
    <text evidence="9">Cofactor biosynthesis; adenosylcobalamin biosynthesis; cob(II)yrinate a,c-diamide from precorrin-2 (aerobic route): step 9/10.</text>
</comment>
<dbReference type="Pfam" id="PF01656">
    <property type="entry name" value="CbiA"/>
    <property type="match status" value="1"/>
</dbReference>
<dbReference type="InterPro" id="IPR004484">
    <property type="entry name" value="CbiA/CobB_synth"/>
</dbReference>
<dbReference type="Gene3D" id="3.40.50.300">
    <property type="entry name" value="P-loop containing nucleotide triphosphate hydrolases"/>
    <property type="match status" value="1"/>
</dbReference>
<keyword evidence="3 9" id="KW-0169">Cobalamin biosynthesis</keyword>
<dbReference type="NCBIfam" id="NF002204">
    <property type="entry name" value="PRK01077.1"/>
    <property type="match status" value="1"/>
</dbReference>
<dbReference type="GO" id="GO:0009236">
    <property type="term" value="P:cobalamin biosynthetic process"/>
    <property type="evidence" value="ECO:0007669"/>
    <property type="project" value="UniProtKB-UniRule"/>
</dbReference>
<evidence type="ECO:0000256" key="5">
    <source>
        <dbReference type="ARBA" id="ARBA00022741"/>
    </source>
</evidence>
<accession>A0A0K0Y5A5</accession>
<comment type="catalytic activity">
    <reaction evidence="9">
        <text>hydrogenobyrinate + 2 L-glutamine + 2 ATP + 2 H2O = hydrogenobyrinate a,c-diamide + 2 L-glutamate + 2 ADP + 2 phosphate + 2 H(+)</text>
        <dbReference type="Rhea" id="RHEA:12544"/>
        <dbReference type="ChEBI" id="CHEBI:15377"/>
        <dbReference type="ChEBI" id="CHEBI:15378"/>
        <dbReference type="ChEBI" id="CHEBI:29985"/>
        <dbReference type="ChEBI" id="CHEBI:30616"/>
        <dbReference type="ChEBI" id="CHEBI:43474"/>
        <dbReference type="ChEBI" id="CHEBI:58359"/>
        <dbReference type="ChEBI" id="CHEBI:77873"/>
        <dbReference type="ChEBI" id="CHEBI:77874"/>
        <dbReference type="ChEBI" id="CHEBI:456216"/>
        <dbReference type="EC" id="6.3.5.9"/>
    </reaction>
</comment>
<dbReference type="PANTHER" id="PTHR43873:SF1">
    <property type="entry name" value="COBYRINATE A,C-DIAMIDE SYNTHASE"/>
    <property type="match status" value="1"/>
</dbReference>
<keyword evidence="6 9" id="KW-0067">ATP-binding</keyword>
<dbReference type="Proteomes" id="UP000067444">
    <property type="component" value="Chromosome"/>
</dbReference>
<evidence type="ECO:0000256" key="6">
    <source>
        <dbReference type="ARBA" id="ARBA00022840"/>
    </source>
</evidence>
<keyword evidence="8 9" id="KW-0315">Glutamine amidotransferase</keyword>
<dbReference type="InterPro" id="IPR011698">
    <property type="entry name" value="GATase_3"/>
</dbReference>
<organism evidence="10 11">
    <name type="scientific">Octadecabacter temperatus</name>
    <dbReference type="NCBI Taxonomy" id="1458307"/>
    <lineage>
        <taxon>Bacteria</taxon>
        <taxon>Pseudomonadati</taxon>
        <taxon>Pseudomonadota</taxon>
        <taxon>Alphaproteobacteria</taxon>
        <taxon>Rhodobacterales</taxon>
        <taxon>Roseobacteraceae</taxon>
        <taxon>Octadecabacter</taxon>
    </lineage>
</organism>
<evidence type="ECO:0000256" key="2">
    <source>
        <dbReference type="ARBA" id="ARBA00006205"/>
    </source>
</evidence>
<dbReference type="HAMAP" id="MF_00027">
    <property type="entry name" value="CobB_CbiA"/>
    <property type="match status" value="1"/>
</dbReference>
<evidence type="ECO:0000313" key="11">
    <source>
        <dbReference type="Proteomes" id="UP000067444"/>
    </source>
</evidence>
<evidence type="ECO:0000313" key="10">
    <source>
        <dbReference type="EMBL" id="AKS46168.1"/>
    </source>
</evidence>
<feature type="site" description="Increases nucleophilicity of active site Cys" evidence="9">
    <location>
        <position position="432"/>
    </location>
</feature>
<dbReference type="InterPro" id="IPR027417">
    <property type="entry name" value="P-loop_NTPase"/>
</dbReference>
<dbReference type="EC" id="6.3.5.9" evidence="9"/>
<dbReference type="STRING" id="1458307.OSB_16190"/>
<comment type="similarity">
    <text evidence="9">Belongs to the CobB/CbiA family.</text>
</comment>
<keyword evidence="4 9" id="KW-0436">Ligase</keyword>
<dbReference type="GO" id="GO:0043802">
    <property type="term" value="F:hydrogenobyrinic acid a,c-diamide synthase (glutamine-hydrolysing) activity"/>
    <property type="evidence" value="ECO:0007669"/>
    <property type="project" value="UniProtKB-UniRule"/>
</dbReference>
<evidence type="ECO:0000256" key="3">
    <source>
        <dbReference type="ARBA" id="ARBA00022573"/>
    </source>
</evidence>
<dbReference type="PROSITE" id="PS51274">
    <property type="entry name" value="GATASE_COBBQ"/>
    <property type="match status" value="1"/>
</dbReference>
<keyword evidence="7 9" id="KW-0460">Magnesium</keyword>
<keyword evidence="11" id="KW-1185">Reference proteome</keyword>
<comment type="domain">
    <text evidence="9">Comprises of two domains. The C-terminal domain contains the binding site for glutamine and catalyzes the hydrolysis of this substrate to glutamate and ammonia. The N-terminal domain is anticipated to bind ATP and hydrogenobyrinate and catalyzes the ultimate synthesis of the diamide product. The ammonia produced via the glutaminase domain is probably translocated to the adjacent domain via a molecular tunnel, where it reacts with an activated intermediate.</text>
</comment>
<dbReference type="GO" id="GO:0005524">
    <property type="term" value="F:ATP binding"/>
    <property type="evidence" value="ECO:0007669"/>
    <property type="project" value="UniProtKB-UniRule"/>
</dbReference>
<keyword evidence="5 9" id="KW-0547">Nucleotide-binding</keyword>
<dbReference type="UniPathway" id="UPA00148">
    <property type="reaction ID" value="UER00220"/>
</dbReference>
<proteinExistence type="inferred from homology"/>
<dbReference type="AlphaFoldDB" id="A0A0K0Y5A5"/>
<dbReference type="Gene3D" id="3.40.50.880">
    <property type="match status" value="1"/>
</dbReference>
<sequence length="438" mass="46284">MDGPLNRPNPVGGFVLAAPSSGAGKTTVTLGILRALSRASHSIRSAKSGPDYIDPQFHAAATGHPCVNLDAWAMTPERLKSLASGAGDLIVEGAMGLFDGAPPDGRGSTAELAKALKLPVVLIVDAKAMSQSITALVGGFMAHDKDVKIAGAILNHVGSERHADMLKTALAPLKIPVLGAIPRSSELSRPSRHLGLVQAGEMPDLNAFLNKAADIVAENVDLRALKALAAPSDWPVAQPVKNAPRRIAVARDAAFSFTYPHMLRDWDQSGATILPFSPLADEPVPEADRLFLPGGYPELYAATLASNATFIQSLKYAAQETDIYGECGGYMMLGETLIDAEGTPHKMAGLLGLTTSFKERKLHLGYRSLTQLAQHPLTYNTPNHRTYAAHEFHYASTLSADGTPLFNATNAEGTPLGPMGLIEGRVAGSFAHIIDPIN</sequence>
<dbReference type="PANTHER" id="PTHR43873">
    <property type="entry name" value="COBYRINATE A,C-DIAMIDE SYNTHASE"/>
    <property type="match status" value="1"/>
</dbReference>
<evidence type="ECO:0000256" key="9">
    <source>
        <dbReference type="HAMAP-Rule" id="MF_00027"/>
    </source>
</evidence>
<dbReference type="SUPFAM" id="SSF52317">
    <property type="entry name" value="Class I glutamine amidotransferase-like"/>
    <property type="match status" value="1"/>
</dbReference>
<dbReference type="InterPro" id="IPR029062">
    <property type="entry name" value="Class_I_gatase-like"/>
</dbReference>
<evidence type="ECO:0000256" key="4">
    <source>
        <dbReference type="ARBA" id="ARBA00022598"/>
    </source>
</evidence>
<evidence type="ECO:0000256" key="7">
    <source>
        <dbReference type="ARBA" id="ARBA00022842"/>
    </source>
</evidence>
<dbReference type="KEGG" id="otm:OSB_16190"/>
<comment type="function">
    <text evidence="9">Catalyzes the ATP-dependent amidation of the two carboxylate groups at positions a and c of hydrogenobyrinate, using either L-glutamine or ammonia as the nitrogen source.</text>
</comment>
<dbReference type="InterPro" id="IPR002586">
    <property type="entry name" value="CobQ/CobB/MinD/ParA_Nub-bd_dom"/>
</dbReference>
<dbReference type="NCBIfam" id="TIGR00379">
    <property type="entry name" value="cobB"/>
    <property type="match status" value="1"/>
</dbReference>
<dbReference type="CDD" id="cd05388">
    <property type="entry name" value="CobB_N"/>
    <property type="match status" value="1"/>
</dbReference>
<comment type="cofactor">
    <cofactor evidence="1 9">
        <name>Mg(2+)</name>
        <dbReference type="ChEBI" id="CHEBI:18420"/>
    </cofactor>
</comment>
<comment type="similarity">
    <text evidence="2">Belongs to the CobB/CobQ family. CobQ subfamily.</text>
</comment>
<reference evidence="10 11" key="1">
    <citation type="journal article" date="2015" name="Genome Announc.">
        <title>Closed Genome Sequence of Octadecabacter temperatus SB1, the First Mesophilic Species of the Genus Octadecabacter.</title>
        <authorList>
            <person name="Voget S."/>
            <person name="Billerbeck S."/>
            <person name="Simon M."/>
            <person name="Daniel R."/>
        </authorList>
    </citation>
    <scope>NUCLEOTIDE SEQUENCE [LARGE SCALE GENOMIC DNA]</scope>
    <source>
        <strain evidence="10 11">SB1</strain>
    </source>
</reference>
<dbReference type="GO" id="GO:0042242">
    <property type="term" value="F:cobyrinic acid a,c-diamide synthase activity"/>
    <property type="evidence" value="ECO:0007669"/>
    <property type="project" value="InterPro"/>
</dbReference>
<evidence type="ECO:0000256" key="8">
    <source>
        <dbReference type="ARBA" id="ARBA00022962"/>
    </source>
</evidence>
<feature type="active site" description="Nucleophile" evidence="9">
    <location>
        <position position="327"/>
    </location>
</feature>